<evidence type="ECO:0000313" key="5">
    <source>
        <dbReference type="Proteomes" id="UP000283374"/>
    </source>
</evidence>
<keyword evidence="2" id="KW-0732">Signal</keyword>
<sequence length="120" mass="11964">MKKTITLTAAALLASSLLLAGCSDDSSDSAASPSTSASSASAAETTAAPTEVEVISQTNLTVDAAQGTFDLLGLTTNIVDEDGKGVVIGEDGAKWLVVAQDPETGTVPVGSAVKLTVRKI</sequence>
<proteinExistence type="predicted"/>
<protein>
    <recommendedName>
        <fullName evidence="3">PASTA domain-containing protein</fullName>
    </recommendedName>
</protein>
<feature type="region of interest" description="Disordered" evidence="1">
    <location>
        <begin position="22"/>
        <end position="48"/>
    </location>
</feature>
<keyword evidence="5" id="KW-1185">Reference proteome</keyword>
<feature type="chain" id="PRO_5038442770" description="PASTA domain-containing protein" evidence="2">
    <location>
        <begin position="21"/>
        <end position="120"/>
    </location>
</feature>
<feature type="signal peptide" evidence="2">
    <location>
        <begin position="1"/>
        <end position="20"/>
    </location>
</feature>
<dbReference type="OrthoDB" id="4829429at2"/>
<dbReference type="Proteomes" id="UP000283374">
    <property type="component" value="Unassembled WGS sequence"/>
</dbReference>
<dbReference type="PROSITE" id="PS51257">
    <property type="entry name" value="PROKAR_LIPOPROTEIN"/>
    <property type="match status" value="1"/>
</dbReference>
<name>A0A413RJR5_9CELL</name>
<dbReference type="CDD" id="cd06577">
    <property type="entry name" value="PASTA_pknB"/>
    <property type="match status" value="1"/>
</dbReference>
<dbReference type="EMBL" id="QWKP01000208">
    <property type="protein sequence ID" value="RHA38977.1"/>
    <property type="molecule type" value="Genomic_DNA"/>
</dbReference>
<dbReference type="AlphaFoldDB" id="A0A413RJR5"/>
<comment type="caution">
    <text evidence="4">The sequence shown here is derived from an EMBL/GenBank/DDBJ whole genome shotgun (WGS) entry which is preliminary data.</text>
</comment>
<dbReference type="PROSITE" id="PS51178">
    <property type="entry name" value="PASTA"/>
    <property type="match status" value="1"/>
</dbReference>
<dbReference type="InterPro" id="IPR005543">
    <property type="entry name" value="PASTA_dom"/>
</dbReference>
<dbReference type="Pfam" id="PF03793">
    <property type="entry name" value="PASTA"/>
    <property type="match status" value="1"/>
</dbReference>
<gene>
    <name evidence="4" type="ORF">D1825_12545</name>
</gene>
<evidence type="ECO:0000256" key="1">
    <source>
        <dbReference type="SAM" id="MobiDB-lite"/>
    </source>
</evidence>
<organism evidence="4 5">
    <name type="scientific">Cellulomonas rhizosphaerae</name>
    <dbReference type="NCBI Taxonomy" id="2293719"/>
    <lineage>
        <taxon>Bacteria</taxon>
        <taxon>Bacillati</taxon>
        <taxon>Actinomycetota</taxon>
        <taxon>Actinomycetes</taxon>
        <taxon>Micrococcales</taxon>
        <taxon>Cellulomonadaceae</taxon>
        <taxon>Cellulomonas</taxon>
    </lineage>
</organism>
<evidence type="ECO:0000313" key="4">
    <source>
        <dbReference type="EMBL" id="RHA38977.1"/>
    </source>
</evidence>
<evidence type="ECO:0000256" key="2">
    <source>
        <dbReference type="SAM" id="SignalP"/>
    </source>
</evidence>
<accession>A0A413RJR5</accession>
<dbReference type="Gene3D" id="3.30.10.20">
    <property type="match status" value="1"/>
</dbReference>
<dbReference type="RefSeq" id="WP_118767754.1">
    <property type="nucleotide sequence ID" value="NZ_QWKP01000208.1"/>
</dbReference>
<reference evidence="4 5" key="1">
    <citation type="submission" date="2018-08" db="EMBL/GenBank/DDBJ databases">
        <title>Cellulomonas rhizosphaerae sp. nov., a novel actinomycete isolated from soil.</title>
        <authorList>
            <person name="Tian Y."/>
        </authorList>
    </citation>
    <scope>NUCLEOTIDE SEQUENCE [LARGE SCALE GENOMIC DNA]</scope>
    <source>
        <strain evidence="4 5">NEAU-TCZ24</strain>
    </source>
</reference>
<evidence type="ECO:0000259" key="3">
    <source>
        <dbReference type="PROSITE" id="PS51178"/>
    </source>
</evidence>
<feature type="domain" description="PASTA" evidence="3">
    <location>
        <begin position="48"/>
        <end position="119"/>
    </location>
</feature>